<keyword evidence="1" id="KW-0732">Signal</keyword>
<evidence type="ECO:0000313" key="2">
    <source>
        <dbReference type="EMBL" id="MBA2894737.1"/>
    </source>
</evidence>
<feature type="signal peptide" evidence="1">
    <location>
        <begin position="1"/>
        <end position="26"/>
    </location>
</feature>
<protein>
    <recommendedName>
        <fullName evidence="4">Lipoprotein</fullName>
    </recommendedName>
</protein>
<accession>A0A7W0CPB8</accession>
<gene>
    <name evidence="2" type="ORF">HNR30_006109</name>
</gene>
<reference evidence="2 3" key="1">
    <citation type="submission" date="2020-07" db="EMBL/GenBank/DDBJ databases">
        <title>Genomic Encyclopedia of Type Strains, Phase IV (KMG-IV): sequencing the most valuable type-strain genomes for metagenomic binning, comparative biology and taxonomic classification.</title>
        <authorList>
            <person name="Goeker M."/>
        </authorList>
    </citation>
    <scope>NUCLEOTIDE SEQUENCE [LARGE SCALE GENOMIC DNA]</scope>
    <source>
        <strain evidence="2 3">DSM 45533</strain>
    </source>
</reference>
<dbReference type="RefSeq" id="WP_181613472.1">
    <property type="nucleotide sequence ID" value="NZ_BAABAM010000004.1"/>
</dbReference>
<comment type="caution">
    <text evidence="2">The sequence shown here is derived from an EMBL/GenBank/DDBJ whole genome shotgun (WGS) entry which is preliminary data.</text>
</comment>
<evidence type="ECO:0000256" key="1">
    <source>
        <dbReference type="SAM" id="SignalP"/>
    </source>
</evidence>
<evidence type="ECO:0000313" key="3">
    <source>
        <dbReference type="Proteomes" id="UP000530928"/>
    </source>
</evidence>
<name>A0A7W0CPB8_9ACTN</name>
<feature type="chain" id="PRO_5039717129" description="Lipoprotein" evidence="1">
    <location>
        <begin position="27"/>
        <end position="231"/>
    </location>
</feature>
<sequence length="231" mass="25796">MTALWAWKRLTAITIAVLVMTGAASCGQNEFTYVRDREGTTYFKVPATFAQVESYGIDLFLSGDNPESESARLAKQRVWSTAFDQATEPTPEHLISSTEPFVYATVHKLTEDQVGAISMNRLRDFFLPVTKDLRGALEQQAAMAGREMRFTKFELLADDLLSLEGGARGVHVRFNYEFQGKVQTYDLTSLLDEKGATVSALVISCHSLCFRARAGEFDKIKDSFKLIRMPG</sequence>
<dbReference type="Proteomes" id="UP000530928">
    <property type="component" value="Unassembled WGS sequence"/>
</dbReference>
<organism evidence="2 3">
    <name type="scientific">Nonomuraea soli</name>
    <dbReference type="NCBI Taxonomy" id="1032476"/>
    <lineage>
        <taxon>Bacteria</taxon>
        <taxon>Bacillati</taxon>
        <taxon>Actinomycetota</taxon>
        <taxon>Actinomycetes</taxon>
        <taxon>Streptosporangiales</taxon>
        <taxon>Streptosporangiaceae</taxon>
        <taxon>Nonomuraea</taxon>
    </lineage>
</organism>
<dbReference type="AlphaFoldDB" id="A0A7W0CPB8"/>
<keyword evidence="3" id="KW-1185">Reference proteome</keyword>
<proteinExistence type="predicted"/>
<dbReference type="EMBL" id="JACDUR010000006">
    <property type="protein sequence ID" value="MBA2894737.1"/>
    <property type="molecule type" value="Genomic_DNA"/>
</dbReference>
<evidence type="ECO:0008006" key="4">
    <source>
        <dbReference type="Google" id="ProtNLM"/>
    </source>
</evidence>